<dbReference type="GO" id="GO:0006883">
    <property type="term" value="P:intracellular sodium ion homeostasis"/>
    <property type="evidence" value="ECO:0007669"/>
    <property type="project" value="TreeGrafter"/>
</dbReference>
<evidence type="ECO:0000259" key="12">
    <source>
        <dbReference type="SMART" id="SM00831"/>
    </source>
</evidence>
<dbReference type="InterPro" id="IPR059000">
    <property type="entry name" value="ATPase_P-type_domA"/>
</dbReference>
<proteinExistence type="inferred from homology"/>
<reference evidence="13 14" key="1">
    <citation type="submission" date="2021-05" db="EMBL/GenBank/DDBJ databases">
        <title>The draft genome of Geobacter pelophilus DSM 12255.</title>
        <authorList>
            <person name="Xu Z."/>
            <person name="Masuda Y."/>
            <person name="Itoh H."/>
            <person name="Senoo K."/>
        </authorList>
    </citation>
    <scope>NUCLEOTIDE SEQUENCE [LARGE SCALE GENOMIC DNA]</scope>
    <source>
        <strain evidence="13 14">DSM 12255</strain>
    </source>
</reference>
<dbReference type="Gene3D" id="1.20.1110.10">
    <property type="entry name" value="Calcium-transporting ATPase, transmembrane domain"/>
    <property type="match status" value="1"/>
</dbReference>
<keyword evidence="8" id="KW-1278">Translocase</keyword>
<keyword evidence="3" id="KW-1003">Cell membrane</keyword>
<dbReference type="SFLD" id="SFLDS00003">
    <property type="entry name" value="Haloacid_Dehalogenase"/>
    <property type="match status" value="1"/>
</dbReference>
<dbReference type="Pfam" id="PF00690">
    <property type="entry name" value="Cation_ATPase_N"/>
    <property type="match status" value="1"/>
</dbReference>
<dbReference type="GO" id="GO:0030007">
    <property type="term" value="P:intracellular potassium ion homeostasis"/>
    <property type="evidence" value="ECO:0007669"/>
    <property type="project" value="TreeGrafter"/>
</dbReference>
<dbReference type="Gene3D" id="3.40.50.1000">
    <property type="entry name" value="HAD superfamily/HAD-like"/>
    <property type="match status" value="1"/>
</dbReference>
<evidence type="ECO:0000256" key="11">
    <source>
        <dbReference type="SAM" id="Phobius"/>
    </source>
</evidence>
<dbReference type="FunFam" id="2.70.150.10:FF:000016">
    <property type="entry name" value="Calcium-transporting P-type ATPase putative"/>
    <property type="match status" value="1"/>
</dbReference>
<dbReference type="PANTHER" id="PTHR43294">
    <property type="entry name" value="SODIUM/POTASSIUM-TRANSPORTING ATPASE SUBUNIT ALPHA"/>
    <property type="match status" value="1"/>
</dbReference>
<dbReference type="Pfam" id="PF00702">
    <property type="entry name" value="Hydrolase"/>
    <property type="match status" value="1"/>
</dbReference>
<dbReference type="SUPFAM" id="SSF81665">
    <property type="entry name" value="Calcium ATPase, transmembrane domain M"/>
    <property type="match status" value="1"/>
</dbReference>
<dbReference type="GO" id="GO:1990573">
    <property type="term" value="P:potassium ion import across plasma membrane"/>
    <property type="evidence" value="ECO:0007669"/>
    <property type="project" value="TreeGrafter"/>
</dbReference>
<dbReference type="SUPFAM" id="SSF56784">
    <property type="entry name" value="HAD-like"/>
    <property type="match status" value="1"/>
</dbReference>
<feature type="transmembrane region" description="Helical" evidence="11">
    <location>
        <begin position="266"/>
        <end position="295"/>
    </location>
</feature>
<dbReference type="FunFam" id="3.40.50.1000:FF:000028">
    <property type="entry name" value="Calcium-transporting P-type ATPase, putative"/>
    <property type="match status" value="1"/>
</dbReference>
<dbReference type="SFLD" id="SFLDF00027">
    <property type="entry name" value="p-type_atpase"/>
    <property type="match status" value="1"/>
</dbReference>
<dbReference type="GO" id="GO:0046872">
    <property type="term" value="F:metal ion binding"/>
    <property type="evidence" value="ECO:0007669"/>
    <property type="project" value="UniProtKB-KW"/>
</dbReference>
<evidence type="ECO:0000256" key="1">
    <source>
        <dbReference type="ARBA" id="ARBA00004651"/>
    </source>
</evidence>
<dbReference type="SUPFAM" id="SSF81653">
    <property type="entry name" value="Calcium ATPase, transduction domain A"/>
    <property type="match status" value="1"/>
</dbReference>
<feature type="transmembrane region" description="Helical" evidence="11">
    <location>
        <begin position="767"/>
        <end position="786"/>
    </location>
</feature>
<evidence type="ECO:0000313" key="14">
    <source>
        <dbReference type="Proteomes" id="UP000811899"/>
    </source>
</evidence>
<name>A0AAW4L113_9BACT</name>
<gene>
    <name evidence="13" type="ORF">KI809_09885</name>
</gene>
<evidence type="ECO:0000256" key="7">
    <source>
        <dbReference type="ARBA" id="ARBA00022840"/>
    </source>
</evidence>
<dbReference type="InterPro" id="IPR008250">
    <property type="entry name" value="ATPase_P-typ_transduc_dom_A_sf"/>
</dbReference>
<dbReference type="PRINTS" id="PR00119">
    <property type="entry name" value="CATATPASE"/>
</dbReference>
<keyword evidence="5" id="KW-0479">Metal-binding</keyword>
<dbReference type="InterPro" id="IPR023214">
    <property type="entry name" value="HAD_sf"/>
</dbReference>
<dbReference type="InterPro" id="IPR018303">
    <property type="entry name" value="ATPase_P-typ_P_site"/>
</dbReference>
<dbReference type="InterPro" id="IPR023298">
    <property type="entry name" value="ATPase_P-typ_TM_dom_sf"/>
</dbReference>
<dbReference type="Pfam" id="PF00122">
    <property type="entry name" value="E1-E2_ATPase"/>
    <property type="match status" value="1"/>
</dbReference>
<dbReference type="InterPro" id="IPR050510">
    <property type="entry name" value="Cation_transp_ATPase_P-type"/>
</dbReference>
<dbReference type="GO" id="GO:0005886">
    <property type="term" value="C:plasma membrane"/>
    <property type="evidence" value="ECO:0007669"/>
    <property type="project" value="UniProtKB-SubCell"/>
</dbReference>
<dbReference type="GO" id="GO:0005391">
    <property type="term" value="F:P-type sodium:potassium-exchanging transporter activity"/>
    <property type="evidence" value="ECO:0007669"/>
    <property type="project" value="TreeGrafter"/>
</dbReference>
<evidence type="ECO:0000256" key="9">
    <source>
        <dbReference type="ARBA" id="ARBA00022989"/>
    </source>
</evidence>
<feature type="transmembrane region" description="Helical" evidence="11">
    <location>
        <begin position="79"/>
        <end position="100"/>
    </location>
</feature>
<sequence length="869" mass="92490">MTWHQLTTEEALLKLNSSPTGLSAEEAAIRLTQYGANIIPEKSGRSAFAILLAQFTDLLIIILIVSAIVAACIGDLKDAIPIIAIVLINAAIGFTQEFRAEQSLIALKKMAGQTARVVREGTLRNIPARDLVPGDLVLVEAGSVVPADLRLLDTARLQIDEAALTGESAPVEKTSRVLTDRELPLGDRVNMAWRGTVTVYGRGTGVVTATGTKTELGAIATLLSEGVEPKTPLQIRLAQFGKRLSAAILIICVILFGVGIQRGEPLVLMLLTAISLAVAAIPEALPAVVTIALAFGARKMANRNALVRRLPAVETLGSVTCICTDKTGTLTMNRMEVTEVCVDGNRLPASAISVVMPEPAALRLNDKLTILITAAVLNNDTRPGESGSLSGDPTEIALTTLAESCGFPKEVLEQRFPRIAELPFDSDRKLMTTFHRCGTGIVSLTKGSLEAIAGRSQPEQTSVAAAEAMAAQGLRTIGFAVRYWDKLPEQITSETAEAGLAFLGVAGIMDPPRPEAAEAVQLCKSAGITVIMITGDHASTATAIAESLGIASADDPPAITGKELEQLATGSLAELAARTRVYARVAPSQKLQIVTALQGRGEFVAMTGDGVNDAPALQRAEIGIAMGITGTDVAKGAAAMVLLDDNFATIVGAIEEGRRIYRNILRFIVYSLTSNAGTIWLVFLAPVLGLPLPLLPVQILWLNLLCDSLPGLALTAEPATENLMRQPPIPRNEGIFSCGRGRWIILNGLVLGITGLCLQKYGIATGLPWQSMVFTYLILSRMAMALQVRSRHESLLKIGIFSNKPLIAAIAATVMLQLVVIYLPFMQEIFRTEALDWRALAAVLAGATLILVTGELAKLVQRWLHKERV</sequence>
<dbReference type="GO" id="GO:1902600">
    <property type="term" value="P:proton transmembrane transport"/>
    <property type="evidence" value="ECO:0007669"/>
    <property type="project" value="TreeGrafter"/>
</dbReference>
<dbReference type="InterPro" id="IPR023299">
    <property type="entry name" value="ATPase_P-typ_cyto_dom_N"/>
</dbReference>
<evidence type="ECO:0000256" key="5">
    <source>
        <dbReference type="ARBA" id="ARBA00022723"/>
    </source>
</evidence>
<dbReference type="SMART" id="SM00831">
    <property type="entry name" value="Cation_ATPase_N"/>
    <property type="match status" value="1"/>
</dbReference>
<keyword evidence="9 11" id="KW-1133">Transmembrane helix</keyword>
<evidence type="ECO:0000313" key="13">
    <source>
        <dbReference type="EMBL" id="MBT0664608.1"/>
    </source>
</evidence>
<evidence type="ECO:0000256" key="10">
    <source>
        <dbReference type="ARBA" id="ARBA00023136"/>
    </source>
</evidence>
<dbReference type="InterPro" id="IPR044492">
    <property type="entry name" value="P_typ_ATPase_HD_dom"/>
</dbReference>
<organism evidence="13 14">
    <name type="scientific">Geoanaerobacter pelophilus</name>
    <dbReference type="NCBI Taxonomy" id="60036"/>
    <lineage>
        <taxon>Bacteria</taxon>
        <taxon>Pseudomonadati</taxon>
        <taxon>Thermodesulfobacteriota</taxon>
        <taxon>Desulfuromonadia</taxon>
        <taxon>Geobacterales</taxon>
        <taxon>Geobacteraceae</taxon>
        <taxon>Geoanaerobacter</taxon>
    </lineage>
</organism>
<dbReference type="InterPro" id="IPR004014">
    <property type="entry name" value="ATPase_P-typ_cation-transptr_N"/>
</dbReference>
<comment type="caution">
    <text evidence="13">The sequence shown here is derived from an EMBL/GenBank/DDBJ whole genome shotgun (WGS) entry which is preliminary data.</text>
</comment>
<keyword evidence="10 11" id="KW-0472">Membrane</keyword>
<keyword evidence="6" id="KW-0547">Nucleotide-binding</keyword>
<comment type="subcellular location">
    <subcellularLocation>
        <location evidence="1">Cell membrane</location>
        <topology evidence="1">Multi-pass membrane protein</topology>
    </subcellularLocation>
</comment>
<dbReference type="InterPro" id="IPR036412">
    <property type="entry name" value="HAD-like_sf"/>
</dbReference>
<dbReference type="PANTHER" id="PTHR43294:SF20">
    <property type="entry name" value="P-TYPE ATPASE"/>
    <property type="match status" value="1"/>
</dbReference>
<feature type="transmembrane region" description="Helical" evidence="11">
    <location>
        <begin position="806"/>
        <end position="825"/>
    </location>
</feature>
<dbReference type="Gene3D" id="2.70.150.10">
    <property type="entry name" value="Calcium-transporting ATPase, cytoplasmic transduction domain A"/>
    <property type="match status" value="1"/>
</dbReference>
<feature type="transmembrane region" description="Helical" evidence="11">
    <location>
        <begin position="837"/>
        <end position="860"/>
    </location>
</feature>
<dbReference type="InterPro" id="IPR001757">
    <property type="entry name" value="P_typ_ATPase"/>
</dbReference>
<dbReference type="Pfam" id="PF00689">
    <property type="entry name" value="Cation_ATPase_C"/>
    <property type="match status" value="1"/>
</dbReference>
<dbReference type="GO" id="GO:0036376">
    <property type="term" value="P:sodium ion export across plasma membrane"/>
    <property type="evidence" value="ECO:0007669"/>
    <property type="project" value="TreeGrafter"/>
</dbReference>
<comment type="similarity">
    <text evidence="2">Belongs to the cation transport ATPase (P-type) (TC 3.A.3) family. Type IIA subfamily.</text>
</comment>
<evidence type="ECO:0000256" key="6">
    <source>
        <dbReference type="ARBA" id="ARBA00022741"/>
    </source>
</evidence>
<dbReference type="Gene3D" id="3.40.1110.10">
    <property type="entry name" value="Calcium-transporting ATPase, cytoplasmic domain N"/>
    <property type="match status" value="1"/>
</dbReference>
<keyword evidence="14" id="KW-1185">Reference proteome</keyword>
<dbReference type="PRINTS" id="PR00120">
    <property type="entry name" value="HATPASE"/>
</dbReference>
<protein>
    <submittedName>
        <fullName evidence="13">Cation-translocating P-type ATPase</fullName>
    </submittedName>
</protein>
<evidence type="ECO:0000256" key="4">
    <source>
        <dbReference type="ARBA" id="ARBA00022692"/>
    </source>
</evidence>
<keyword evidence="7" id="KW-0067">ATP-binding</keyword>
<dbReference type="AlphaFoldDB" id="A0AAW4L113"/>
<dbReference type="NCBIfam" id="TIGR01494">
    <property type="entry name" value="ATPase_P-type"/>
    <property type="match status" value="4"/>
</dbReference>
<feature type="transmembrane region" description="Helical" evidence="11">
    <location>
        <begin position="667"/>
        <end position="688"/>
    </location>
</feature>
<evidence type="ECO:0000256" key="3">
    <source>
        <dbReference type="ARBA" id="ARBA00022475"/>
    </source>
</evidence>
<evidence type="ECO:0000256" key="2">
    <source>
        <dbReference type="ARBA" id="ARBA00005675"/>
    </source>
</evidence>
<feature type="transmembrane region" description="Helical" evidence="11">
    <location>
        <begin position="244"/>
        <end position="260"/>
    </location>
</feature>
<accession>A0AAW4L113</accession>
<dbReference type="SUPFAM" id="SSF81660">
    <property type="entry name" value="Metal cation-transporting ATPase, ATP-binding domain N"/>
    <property type="match status" value="1"/>
</dbReference>
<dbReference type="GO" id="GO:0016887">
    <property type="term" value="F:ATP hydrolysis activity"/>
    <property type="evidence" value="ECO:0007669"/>
    <property type="project" value="InterPro"/>
</dbReference>
<dbReference type="Proteomes" id="UP000811899">
    <property type="component" value="Unassembled WGS sequence"/>
</dbReference>
<dbReference type="InterPro" id="IPR006068">
    <property type="entry name" value="ATPase_P-typ_cation-transptr_C"/>
</dbReference>
<dbReference type="GO" id="GO:0005524">
    <property type="term" value="F:ATP binding"/>
    <property type="evidence" value="ECO:0007669"/>
    <property type="project" value="UniProtKB-KW"/>
</dbReference>
<keyword evidence="4 11" id="KW-0812">Transmembrane</keyword>
<dbReference type="EMBL" id="JAHCVJ010000003">
    <property type="protein sequence ID" value="MBT0664608.1"/>
    <property type="molecule type" value="Genomic_DNA"/>
</dbReference>
<dbReference type="PROSITE" id="PS00154">
    <property type="entry name" value="ATPASE_E1_E2"/>
    <property type="match status" value="1"/>
</dbReference>
<feature type="transmembrane region" description="Helical" evidence="11">
    <location>
        <begin position="48"/>
        <end position="73"/>
    </location>
</feature>
<feature type="domain" description="Cation-transporting P-type ATPase N-terminal" evidence="12">
    <location>
        <begin position="2"/>
        <end position="75"/>
    </location>
</feature>
<evidence type="ECO:0000256" key="8">
    <source>
        <dbReference type="ARBA" id="ARBA00022967"/>
    </source>
</evidence>
<dbReference type="SFLD" id="SFLDG00002">
    <property type="entry name" value="C1.7:_P-type_atpase_like"/>
    <property type="match status" value="1"/>
</dbReference>